<reference evidence="2" key="1">
    <citation type="journal article" date="2021" name="Sci. Rep.">
        <title>Diploid genomic architecture of Nitzschia inconspicua, an elite biomass production diatom.</title>
        <authorList>
            <person name="Oliver A."/>
            <person name="Podell S."/>
            <person name="Pinowska A."/>
            <person name="Traller J.C."/>
            <person name="Smith S.R."/>
            <person name="McClure R."/>
            <person name="Beliaev A."/>
            <person name="Bohutskyi P."/>
            <person name="Hill E.A."/>
            <person name="Rabines A."/>
            <person name="Zheng H."/>
            <person name="Allen L.Z."/>
            <person name="Kuo A."/>
            <person name="Grigoriev I.V."/>
            <person name="Allen A.E."/>
            <person name="Hazlebeck D."/>
            <person name="Allen E.E."/>
        </authorList>
    </citation>
    <scope>NUCLEOTIDE SEQUENCE</scope>
    <source>
        <strain evidence="2">Hildebrandi</strain>
    </source>
</reference>
<organism evidence="2 3">
    <name type="scientific">Nitzschia inconspicua</name>
    <dbReference type="NCBI Taxonomy" id="303405"/>
    <lineage>
        <taxon>Eukaryota</taxon>
        <taxon>Sar</taxon>
        <taxon>Stramenopiles</taxon>
        <taxon>Ochrophyta</taxon>
        <taxon>Bacillariophyta</taxon>
        <taxon>Bacillariophyceae</taxon>
        <taxon>Bacillariophycidae</taxon>
        <taxon>Bacillariales</taxon>
        <taxon>Bacillariaceae</taxon>
        <taxon>Nitzschia</taxon>
    </lineage>
</organism>
<sequence length="94" mass="10453">MAPNGRILKLCRDAKAPRTRQEKQELKSIGCILSPFSKLPFGSPPKAAVLVAAEEMNTDKEEGKQQKTTNKKKNKRKAPPEDDRQQCCSKEAVS</sequence>
<name>A0A9K3LT64_9STRA</name>
<dbReference type="AlphaFoldDB" id="A0A9K3LT64"/>
<keyword evidence="3" id="KW-1185">Reference proteome</keyword>
<accession>A0A9K3LT64</accession>
<comment type="caution">
    <text evidence="2">The sequence shown here is derived from an EMBL/GenBank/DDBJ whole genome shotgun (WGS) entry which is preliminary data.</text>
</comment>
<dbReference type="EMBL" id="JAGRRH010000007">
    <property type="protein sequence ID" value="KAG7366606.1"/>
    <property type="molecule type" value="Genomic_DNA"/>
</dbReference>
<feature type="region of interest" description="Disordered" evidence="1">
    <location>
        <begin position="53"/>
        <end position="94"/>
    </location>
</feature>
<dbReference type="Proteomes" id="UP000693970">
    <property type="component" value="Unassembled WGS sequence"/>
</dbReference>
<reference evidence="2" key="2">
    <citation type="submission" date="2021-04" db="EMBL/GenBank/DDBJ databases">
        <authorList>
            <person name="Podell S."/>
        </authorList>
    </citation>
    <scope>NUCLEOTIDE SEQUENCE</scope>
    <source>
        <strain evidence="2">Hildebrandi</strain>
    </source>
</reference>
<proteinExistence type="predicted"/>
<gene>
    <name evidence="2" type="ORF">IV203_029276</name>
</gene>
<evidence type="ECO:0000313" key="3">
    <source>
        <dbReference type="Proteomes" id="UP000693970"/>
    </source>
</evidence>
<evidence type="ECO:0000313" key="2">
    <source>
        <dbReference type="EMBL" id="KAG7366606.1"/>
    </source>
</evidence>
<protein>
    <submittedName>
        <fullName evidence="2">Uncharacterized protein</fullName>
    </submittedName>
</protein>
<feature type="compositionally biased region" description="Basic and acidic residues" evidence="1">
    <location>
        <begin position="10"/>
        <end position="26"/>
    </location>
</feature>
<evidence type="ECO:0000256" key="1">
    <source>
        <dbReference type="SAM" id="MobiDB-lite"/>
    </source>
</evidence>
<feature type="region of interest" description="Disordered" evidence="1">
    <location>
        <begin position="1"/>
        <end position="26"/>
    </location>
</feature>